<accession>A0AA88AIP5</accession>
<comment type="caution">
    <text evidence="1">The sequence shown here is derived from an EMBL/GenBank/DDBJ whole genome shotgun (WGS) entry which is preliminary data.</text>
</comment>
<organism evidence="1 2">
    <name type="scientific">Ficus carica</name>
    <name type="common">Common fig</name>
    <dbReference type="NCBI Taxonomy" id="3494"/>
    <lineage>
        <taxon>Eukaryota</taxon>
        <taxon>Viridiplantae</taxon>
        <taxon>Streptophyta</taxon>
        <taxon>Embryophyta</taxon>
        <taxon>Tracheophyta</taxon>
        <taxon>Spermatophyta</taxon>
        <taxon>Magnoliopsida</taxon>
        <taxon>eudicotyledons</taxon>
        <taxon>Gunneridae</taxon>
        <taxon>Pentapetalae</taxon>
        <taxon>rosids</taxon>
        <taxon>fabids</taxon>
        <taxon>Rosales</taxon>
        <taxon>Moraceae</taxon>
        <taxon>Ficeae</taxon>
        <taxon>Ficus</taxon>
    </lineage>
</organism>
<proteinExistence type="predicted"/>
<sequence>MWLLGQRWSCAATLRWVTCKREAPQSDGDTDGVSATGTLMLKSVFPAGSGIRVTRSGRPPSAPGRRRQSCAWYHAHGAEDSGQQHRLLILPNPGTWSKYPVWAEDTTSPPPLSRVMRSDNLPPPWDRWTWNRGKMNCENRGETTIVLRRRSRVGGSVVGVASVGSEAG</sequence>
<evidence type="ECO:0000313" key="2">
    <source>
        <dbReference type="Proteomes" id="UP001187192"/>
    </source>
</evidence>
<dbReference type="Proteomes" id="UP001187192">
    <property type="component" value="Unassembled WGS sequence"/>
</dbReference>
<reference evidence="1" key="1">
    <citation type="submission" date="2023-07" db="EMBL/GenBank/DDBJ databases">
        <title>draft genome sequence of fig (Ficus carica).</title>
        <authorList>
            <person name="Takahashi T."/>
            <person name="Nishimura K."/>
        </authorList>
    </citation>
    <scope>NUCLEOTIDE SEQUENCE</scope>
</reference>
<name>A0AA88AIP5_FICCA</name>
<dbReference type="AlphaFoldDB" id="A0AA88AIP5"/>
<evidence type="ECO:0000313" key="1">
    <source>
        <dbReference type="EMBL" id="GMN56189.1"/>
    </source>
</evidence>
<keyword evidence="2" id="KW-1185">Reference proteome</keyword>
<protein>
    <submittedName>
        <fullName evidence="1">Uncharacterized protein</fullName>
    </submittedName>
</protein>
<gene>
    <name evidence="1" type="ORF">TIFTF001_025308</name>
</gene>
<dbReference type="EMBL" id="BTGU01000062">
    <property type="protein sequence ID" value="GMN56189.1"/>
    <property type="molecule type" value="Genomic_DNA"/>
</dbReference>